<sequence length="190" mass="20993">MSKKWAFRDVSILLQEIRNFLLGRKHTLHPRFPLKVSPRSIPPADIPRAPEYKYSNQYYYERNAFDSVKPPVVAPVAEGGGLSRNTVAAENGPRNTSGDPCRGAPARAGSCWVRGCGDIPHQGDPAAPHQAVLKICLSRLPTPGHPWAWDGHRYYECIPDVDNKPNCPPPSQPLRQEPSSCSEPTPPAKK</sequence>
<keyword evidence="7" id="KW-0679">Respiratory chain</keyword>
<evidence type="ECO:0000256" key="2">
    <source>
        <dbReference type="ARBA" id="ARBA00004443"/>
    </source>
</evidence>
<comment type="subunit">
    <text evidence="4">Complex I is composed of 45 different subunits.</text>
</comment>
<evidence type="ECO:0000256" key="9">
    <source>
        <dbReference type="ARBA" id="ARBA00022982"/>
    </source>
</evidence>
<proteinExistence type="inferred from homology"/>
<organism evidence="16 17">
    <name type="scientific">Chilo suppressalis</name>
    <name type="common">Asiatic rice borer moth</name>
    <dbReference type="NCBI Taxonomy" id="168631"/>
    <lineage>
        <taxon>Eukaryota</taxon>
        <taxon>Metazoa</taxon>
        <taxon>Ecdysozoa</taxon>
        <taxon>Arthropoda</taxon>
        <taxon>Hexapoda</taxon>
        <taxon>Insecta</taxon>
        <taxon>Pterygota</taxon>
        <taxon>Neoptera</taxon>
        <taxon>Endopterygota</taxon>
        <taxon>Lepidoptera</taxon>
        <taxon>Glossata</taxon>
        <taxon>Ditrysia</taxon>
        <taxon>Pyraloidea</taxon>
        <taxon>Crambidae</taxon>
        <taxon>Crambinae</taxon>
        <taxon>Chilo</taxon>
    </lineage>
</organism>
<evidence type="ECO:0000256" key="8">
    <source>
        <dbReference type="ARBA" id="ARBA00022792"/>
    </source>
</evidence>
<evidence type="ECO:0000313" key="17">
    <source>
        <dbReference type="Proteomes" id="UP001153292"/>
    </source>
</evidence>
<dbReference type="InterPro" id="IPR009947">
    <property type="entry name" value="NDUA7"/>
</dbReference>
<protein>
    <recommendedName>
        <fullName evidence="5">NADH dehydrogenase [ubiquinone] 1 alpha subcomplex subunit 7</fullName>
    </recommendedName>
    <alternativeName>
        <fullName evidence="14">Complex I-B14.5a</fullName>
    </alternativeName>
    <alternativeName>
        <fullName evidence="13">NADH-ubiquinone oxidoreductase subunit B14.5a</fullName>
    </alternativeName>
</protein>
<evidence type="ECO:0000256" key="10">
    <source>
        <dbReference type="ARBA" id="ARBA00022990"/>
    </source>
</evidence>
<keyword evidence="9" id="KW-0249">Electron transport</keyword>
<accession>A0ABN8L802</accession>
<comment type="subcellular location">
    <subcellularLocation>
        <location evidence="2">Mitochondrion inner membrane</location>
        <topology evidence="2">Peripheral membrane protein</topology>
        <orientation evidence="2">Matrix side</orientation>
    </subcellularLocation>
</comment>
<dbReference type="PANTHER" id="PTHR12485">
    <property type="entry name" value="NADH-UBIQUINONE OXIDOREDUCTASE SUBUNIT B"/>
    <property type="match status" value="1"/>
</dbReference>
<keyword evidence="10" id="KW-0007">Acetylation</keyword>
<keyword evidence="17" id="KW-1185">Reference proteome</keyword>
<evidence type="ECO:0000256" key="13">
    <source>
        <dbReference type="ARBA" id="ARBA00030360"/>
    </source>
</evidence>
<dbReference type="EMBL" id="OU963907">
    <property type="protein sequence ID" value="CAH2982145.1"/>
    <property type="molecule type" value="Genomic_DNA"/>
</dbReference>
<evidence type="ECO:0000313" key="16">
    <source>
        <dbReference type="EMBL" id="CAH2982145.1"/>
    </source>
</evidence>
<evidence type="ECO:0000256" key="6">
    <source>
        <dbReference type="ARBA" id="ARBA00022448"/>
    </source>
</evidence>
<evidence type="ECO:0000256" key="3">
    <source>
        <dbReference type="ARBA" id="ARBA00005482"/>
    </source>
</evidence>
<evidence type="ECO:0000256" key="1">
    <source>
        <dbReference type="ARBA" id="ARBA00003195"/>
    </source>
</evidence>
<feature type="compositionally biased region" description="Polar residues" evidence="15">
    <location>
        <begin position="173"/>
        <end position="183"/>
    </location>
</feature>
<feature type="region of interest" description="Disordered" evidence="15">
    <location>
        <begin position="165"/>
        <end position="190"/>
    </location>
</feature>
<comment type="function">
    <text evidence="1">Accessory subunit of the mitochondrial membrane respiratory chain NADH dehydrogenase (Complex I), that is believed not to be involved in catalysis. Complex I functions in the transfer of electrons from NADH to the respiratory chain. The immediate electron acceptor for the enzyme is believed to be ubiquinone.</text>
</comment>
<dbReference type="Pfam" id="PF07347">
    <property type="entry name" value="CI-B14_5a"/>
    <property type="match status" value="1"/>
</dbReference>
<dbReference type="Proteomes" id="UP001153292">
    <property type="component" value="Chromosome 14"/>
</dbReference>
<gene>
    <name evidence="16" type="ORF">CHILSU_LOCUS2603</name>
</gene>
<reference evidence="16" key="1">
    <citation type="submission" date="2021-12" db="EMBL/GenBank/DDBJ databases">
        <authorList>
            <person name="King R."/>
        </authorList>
    </citation>
    <scope>NUCLEOTIDE SEQUENCE</scope>
</reference>
<keyword evidence="6" id="KW-0813">Transport</keyword>
<dbReference type="PANTHER" id="PTHR12485:SF1">
    <property type="entry name" value="NADH DEHYDROGENASE [UBIQUINONE] 1 ALPHA SUBCOMPLEX SUBUNIT 7"/>
    <property type="match status" value="1"/>
</dbReference>
<comment type="similarity">
    <text evidence="3">Belongs to the complex I NDUFA7 subunit family.</text>
</comment>
<keyword evidence="8" id="KW-0999">Mitochondrion inner membrane</keyword>
<keyword evidence="12" id="KW-0472">Membrane</keyword>
<keyword evidence="11" id="KW-0496">Mitochondrion</keyword>
<evidence type="ECO:0000256" key="11">
    <source>
        <dbReference type="ARBA" id="ARBA00023128"/>
    </source>
</evidence>
<evidence type="ECO:0000256" key="5">
    <source>
        <dbReference type="ARBA" id="ARBA00016383"/>
    </source>
</evidence>
<evidence type="ECO:0000256" key="14">
    <source>
        <dbReference type="ARBA" id="ARBA00033401"/>
    </source>
</evidence>
<evidence type="ECO:0000256" key="7">
    <source>
        <dbReference type="ARBA" id="ARBA00022660"/>
    </source>
</evidence>
<evidence type="ECO:0000256" key="15">
    <source>
        <dbReference type="SAM" id="MobiDB-lite"/>
    </source>
</evidence>
<evidence type="ECO:0000256" key="12">
    <source>
        <dbReference type="ARBA" id="ARBA00023136"/>
    </source>
</evidence>
<name>A0ABN8L802_CHISP</name>
<evidence type="ECO:0000256" key="4">
    <source>
        <dbReference type="ARBA" id="ARBA00011533"/>
    </source>
</evidence>